<dbReference type="SUPFAM" id="SSF89550">
    <property type="entry name" value="PHP domain-like"/>
    <property type="match status" value="1"/>
</dbReference>
<sequence length="416" mass="46234">MRFAGDFHIHSKYARATSKDMNLENLDVWAKIKGIGVISCGDFTHPAWFKELQEKLEPSEPGLFKLRGVQSATRFILTTEISCIYSKGGAVRRVHLILFAPSLEAVAKINAALGKIGNLKADGRPILGLDAKEAVRICLEADPECMVVPAHAWTPWFAVFGSKSGFNSLRECFEEYTPYIYAIETGLSSDPLMNWQLSQLDAITLLSNSDSHSLAKIGREANFFDTELSYRGIADAMKKKDAKKFLFTAEFFPEEGKYHYDGHRACGVVLKPAESKKYNNICLKCAKPLTIGVLNRVAELADRPEGVKPANAIPYKSMIALEEIIADALGMRVAAKKVRAEYENIIKHFGNEFSVLLDVNVKDIERVASLKIAEGISRVREGKVHIAPGYDGEYGKIEIFPKRESKHSLSQPTLFS</sequence>
<comment type="caution">
    <text evidence="1">The sequence shown here is derived from an EMBL/GenBank/DDBJ whole genome shotgun (WGS) entry which is preliminary data.</text>
</comment>
<dbReference type="GO" id="GO:0004386">
    <property type="term" value="F:helicase activity"/>
    <property type="evidence" value="ECO:0007669"/>
    <property type="project" value="UniProtKB-KW"/>
</dbReference>
<gene>
    <name evidence="1" type="ORF">A3C04_00600</name>
</gene>
<dbReference type="InterPro" id="IPR016195">
    <property type="entry name" value="Pol/histidinol_Pase-like"/>
</dbReference>
<protein>
    <submittedName>
        <fullName evidence="1">DNA helicase UvrD</fullName>
    </submittedName>
</protein>
<dbReference type="PANTHER" id="PTHR40084">
    <property type="entry name" value="PHOSPHOHYDROLASE, PHP FAMILY"/>
    <property type="match status" value="1"/>
</dbReference>
<accession>A0A1G2R3M0</accession>
<evidence type="ECO:0000313" key="1">
    <source>
        <dbReference type="EMBL" id="OHA66671.1"/>
    </source>
</evidence>
<keyword evidence="1" id="KW-0347">Helicase</keyword>
<dbReference type="AlphaFoldDB" id="A0A1G2R3M0"/>
<keyword evidence="1" id="KW-0547">Nucleotide-binding</keyword>
<dbReference type="Proteomes" id="UP000178092">
    <property type="component" value="Unassembled WGS sequence"/>
</dbReference>
<dbReference type="EMBL" id="MHTV01000026">
    <property type="protein sequence ID" value="OHA66671.1"/>
    <property type="molecule type" value="Genomic_DNA"/>
</dbReference>
<reference evidence="1 2" key="1">
    <citation type="journal article" date="2016" name="Nat. Commun.">
        <title>Thousands of microbial genomes shed light on interconnected biogeochemical processes in an aquifer system.</title>
        <authorList>
            <person name="Anantharaman K."/>
            <person name="Brown C.T."/>
            <person name="Hug L.A."/>
            <person name="Sharon I."/>
            <person name="Castelle C.J."/>
            <person name="Probst A.J."/>
            <person name="Thomas B.C."/>
            <person name="Singh A."/>
            <person name="Wilkins M.J."/>
            <person name="Karaoz U."/>
            <person name="Brodie E.L."/>
            <person name="Williams K.H."/>
            <person name="Hubbard S.S."/>
            <person name="Banfield J.F."/>
        </authorList>
    </citation>
    <scope>NUCLEOTIDE SEQUENCE [LARGE SCALE GENOMIC DNA]</scope>
</reference>
<organism evidence="1 2">
    <name type="scientific">Candidatus Wildermuthbacteria bacterium RIFCSPHIGHO2_02_FULL_45_25</name>
    <dbReference type="NCBI Taxonomy" id="1802450"/>
    <lineage>
        <taxon>Bacteria</taxon>
        <taxon>Candidatus Wildermuthiibacteriota</taxon>
    </lineage>
</organism>
<keyword evidence="1" id="KW-0378">Hydrolase</keyword>
<proteinExistence type="predicted"/>
<dbReference type="Gene3D" id="3.20.20.140">
    <property type="entry name" value="Metal-dependent hydrolases"/>
    <property type="match status" value="1"/>
</dbReference>
<dbReference type="PANTHER" id="PTHR40084:SF1">
    <property type="entry name" value="PHOSPHOTRANSFERASE"/>
    <property type="match status" value="1"/>
</dbReference>
<dbReference type="CDD" id="cd19067">
    <property type="entry name" value="PfuEndoQ-like"/>
    <property type="match status" value="1"/>
</dbReference>
<keyword evidence="1" id="KW-0067">ATP-binding</keyword>
<name>A0A1G2R3M0_9BACT</name>
<evidence type="ECO:0000313" key="2">
    <source>
        <dbReference type="Proteomes" id="UP000178092"/>
    </source>
</evidence>